<dbReference type="InterPro" id="IPR003439">
    <property type="entry name" value="ABC_transporter-like_ATP-bd"/>
</dbReference>
<keyword evidence="2" id="KW-0547">Nucleotide-binding</keyword>
<evidence type="ECO:0000256" key="3">
    <source>
        <dbReference type="ARBA" id="ARBA00022840"/>
    </source>
</evidence>
<dbReference type="EMBL" id="AP011529">
    <property type="protein sequence ID" value="BAI80030.1"/>
    <property type="molecule type" value="Genomic_DNA"/>
</dbReference>
<comment type="function">
    <text evidence="5">Part of the ABC transporter complex HmuTUV involved in hemin import. Responsible for energy coupling to the transport system.</text>
</comment>
<protein>
    <submittedName>
        <fullName evidence="7">Iron ABC transporter, ATP-binding protein</fullName>
    </submittedName>
</protein>
<evidence type="ECO:0000256" key="4">
    <source>
        <dbReference type="ARBA" id="ARBA00022967"/>
    </source>
</evidence>
<dbReference type="GO" id="GO:0016887">
    <property type="term" value="F:ATP hydrolysis activity"/>
    <property type="evidence" value="ECO:0007669"/>
    <property type="project" value="InterPro"/>
</dbReference>
<keyword evidence="3 7" id="KW-0067">ATP-binding</keyword>
<organism evidence="7 8">
    <name type="scientific">Deferribacter desulfuricans (strain DSM 14783 / JCM 11476 / NBRC 101012 / SSM1)</name>
    <dbReference type="NCBI Taxonomy" id="639282"/>
    <lineage>
        <taxon>Bacteria</taxon>
        <taxon>Pseudomonadati</taxon>
        <taxon>Deferribacterota</taxon>
        <taxon>Deferribacteres</taxon>
        <taxon>Deferribacterales</taxon>
        <taxon>Deferribacteraceae</taxon>
        <taxon>Deferribacter</taxon>
    </lineage>
</organism>
<feature type="domain" description="ABC transporter" evidence="6">
    <location>
        <begin position="5"/>
        <end position="241"/>
    </location>
</feature>
<sequence>MSYILKVKNLCAGYENGFSLKDINFSMKKSEFLGLIGPNGSGKSTFLKTLIGTLKKYSGEIFIQDKKIESYSRKELSRLIAYVPQKIENVEITVIDYLKLGRLPYFDNFQFFESKKDLDVINYYISFFQIENLIDKYLFQLSGGEQQIVSIASALIQEPTLLLLDEPTAHLDINHQIQIMDILKILNQEKGVSIVIVLHDLNLAAEYCDNLVLLKNGHIAASGSPEDVLNYKTIEKVYDMVVVSMKNPISNKPFVLPVSKLLMDKYKNE</sequence>
<dbReference type="Pfam" id="PF00005">
    <property type="entry name" value="ABC_tran"/>
    <property type="match status" value="1"/>
</dbReference>
<name>D3PBQ7_DEFDS</name>
<gene>
    <name evidence="7" type="ordered locus">DEFDS_0536</name>
</gene>
<accession>D3PBQ7</accession>
<dbReference type="STRING" id="639282.DEFDS_0536"/>
<evidence type="ECO:0000313" key="8">
    <source>
        <dbReference type="Proteomes" id="UP000001520"/>
    </source>
</evidence>
<dbReference type="RefSeq" id="WP_013007278.1">
    <property type="nucleotide sequence ID" value="NC_013939.1"/>
</dbReference>
<keyword evidence="4" id="KW-1278">Translocase</keyword>
<evidence type="ECO:0000256" key="2">
    <source>
        <dbReference type="ARBA" id="ARBA00022741"/>
    </source>
</evidence>
<keyword evidence="1" id="KW-0813">Transport</keyword>
<dbReference type="PANTHER" id="PTHR42794:SF1">
    <property type="entry name" value="HEMIN IMPORT ATP-BINDING PROTEIN HMUV"/>
    <property type="match status" value="1"/>
</dbReference>
<dbReference type="SUPFAM" id="SSF52540">
    <property type="entry name" value="P-loop containing nucleoside triphosphate hydrolases"/>
    <property type="match status" value="1"/>
</dbReference>
<evidence type="ECO:0000256" key="1">
    <source>
        <dbReference type="ARBA" id="ARBA00022448"/>
    </source>
</evidence>
<dbReference type="InterPro" id="IPR003593">
    <property type="entry name" value="AAA+_ATPase"/>
</dbReference>
<dbReference type="KEGG" id="ddf:DEFDS_0536"/>
<dbReference type="AlphaFoldDB" id="D3PBQ7"/>
<evidence type="ECO:0000256" key="5">
    <source>
        <dbReference type="ARBA" id="ARBA00037066"/>
    </source>
</evidence>
<dbReference type="PROSITE" id="PS50893">
    <property type="entry name" value="ABC_TRANSPORTER_2"/>
    <property type="match status" value="1"/>
</dbReference>
<dbReference type="Proteomes" id="UP000001520">
    <property type="component" value="Chromosome"/>
</dbReference>
<dbReference type="HOGENOM" id="CLU_000604_1_11_0"/>
<dbReference type="Gene3D" id="3.40.50.300">
    <property type="entry name" value="P-loop containing nucleotide triphosphate hydrolases"/>
    <property type="match status" value="1"/>
</dbReference>
<dbReference type="eggNOG" id="COG1120">
    <property type="taxonomic scope" value="Bacteria"/>
</dbReference>
<dbReference type="OrthoDB" id="9799337at2"/>
<proteinExistence type="predicted"/>
<dbReference type="FunFam" id="3.40.50.300:FF:000134">
    <property type="entry name" value="Iron-enterobactin ABC transporter ATP-binding protein"/>
    <property type="match status" value="1"/>
</dbReference>
<keyword evidence="8" id="KW-1185">Reference proteome</keyword>
<evidence type="ECO:0000313" key="7">
    <source>
        <dbReference type="EMBL" id="BAI80030.1"/>
    </source>
</evidence>
<dbReference type="SMART" id="SM00382">
    <property type="entry name" value="AAA"/>
    <property type="match status" value="1"/>
</dbReference>
<dbReference type="GO" id="GO:0005524">
    <property type="term" value="F:ATP binding"/>
    <property type="evidence" value="ECO:0007669"/>
    <property type="project" value="UniProtKB-KW"/>
</dbReference>
<dbReference type="CDD" id="cd03214">
    <property type="entry name" value="ABC_Iron-Siderophores_B12_Hemin"/>
    <property type="match status" value="1"/>
</dbReference>
<dbReference type="PANTHER" id="PTHR42794">
    <property type="entry name" value="HEMIN IMPORT ATP-BINDING PROTEIN HMUV"/>
    <property type="match status" value="1"/>
</dbReference>
<evidence type="ECO:0000259" key="6">
    <source>
        <dbReference type="PROSITE" id="PS50893"/>
    </source>
</evidence>
<reference evidence="7 8" key="1">
    <citation type="journal article" date="2010" name="DNA Res.">
        <title>Bacterial lifestyle in a deep-sea hydrothermal vent chimney revealed by the genome sequence of the thermophilic bacterium Deferribacter desulfuricans SSM1.</title>
        <authorList>
            <person name="Takaki Y."/>
            <person name="Shimamura S."/>
            <person name="Nakagawa S."/>
            <person name="Fukuhara Y."/>
            <person name="Horikawa H."/>
            <person name="Ankai A."/>
            <person name="Harada T."/>
            <person name="Hosoyama A."/>
            <person name="Oguchi A."/>
            <person name="Fukui S."/>
            <person name="Fujita N."/>
            <person name="Takami H."/>
            <person name="Takai K."/>
        </authorList>
    </citation>
    <scope>NUCLEOTIDE SEQUENCE [LARGE SCALE GENOMIC DNA]</scope>
    <source>
        <strain evidence="8">DSM 14783 / JCM 11476 / NBRC 101012 / SSM1</strain>
    </source>
</reference>
<dbReference type="InterPro" id="IPR027417">
    <property type="entry name" value="P-loop_NTPase"/>
</dbReference>